<keyword evidence="3" id="KW-0732">Signal</keyword>
<evidence type="ECO:0000256" key="2">
    <source>
        <dbReference type="ARBA" id="ARBA00022857"/>
    </source>
</evidence>
<dbReference type="Gene3D" id="3.90.25.10">
    <property type="entry name" value="UDP-galactose 4-epimerase, domain 1"/>
    <property type="match status" value="1"/>
</dbReference>
<keyword evidence="2" id="KW-0521">NADP</keyword>
<organism evidence="5 6">
    <name type="scientific">Lithohypha guttulata</name>
    <dbReference type="NCBI Taxonomy" id="1690604"/>
    <lineage>
        <taxon>Eukaryota</taxon>
        <taxon>Fungi</taxon>
        <taxon>Dikarya</taxon>
        <taxon>Ascomycota</taxon>
        <taxon>Pezizomycotina</taxon>
        <taxon>Eurotiomycetes</taxon>
        <taxon>Chaetothyriomycetidae</taxon>
        <taxon>Chaetothyriales</taxon>
        <taxon>Trichomeriaceae</taxon>
        <taxon>Lithohypha</taxon>
    </lineage>
</organism>
<dbReference type="InterPro" id="IPR051164">
    <property type="entry name" value="NmrA-like_oxidored"/>
</dbReference>
<sequence>MANACSTSISTLALMLSANMSKLFVVFGATGQQGGSIVDHVINDSELSKQYTIRAVSRNATSDGAKQLSAKGVEVVTADPNDPPTLRPALEGAHIVFGMTFPDFRDVRNSEVRQGRAIIDAAVAGKAQYFIFSTLPWVSKISGGKYTKVAGFDAKAEVEEYIRQQPIRSAFFAPGSFMQNYHSVMKPRKTPDGTYSISRHVSPKTQLPMIDTVGDAGKFVGAILADLDKYEGKTFCAATKVYSMEEQAQILSKHTGKPVVYKQLPEDVFRSFLPNTGYTDILIQMMSYQQDFGYYGADTEELVAWAVKNARGEVTTFEEYLEKNPLDLE</sequence>
<dbReference type="PANTHER" id="PTHR42748">
    <property type="entry name" value="NITROGEN METABOLITE REPRESSION PROTEIN NMRA FAMILY MEMBER"/>
    <property type="match status" value="1"/>
</dbReference>
<evidence type="ECO:0000259" key="4">
    <source>
        <dbReference type="Pfam" id="PF05368"/>
    </source>
</evidence>
<protein>
    <submittedName>
        <fullName evidence="5">NmrA-like domain-containing protein 1</fullName>
    </submittedName>
</protein>
<feature type="chain" id="PRO_5045318299" evidence="3">
    <location>
        <begin position="29"/>
        <end position="329"/>
    </location>
</feature>
<gene>
    <name evidence="5" type="primary">NMRAL1</name>
    <name evidence="5" type="ORF">LTR24_008750</name>
</gene>
<keyword evidence="6" id="KW-1185">Reference proteome</keyword>
<name>A0ABR0JZ02_9EURO</name>
<comment type="similarity">
    <text evidence="1">Belongs to the NmrA-type oxidoreductase family.</text>
</comment>
<dbReference type="PANTHER" id="PTHR42748:SF11">
    <property type="entry name" value="NMRA-LIKE DOMAIN-CONTAINING PROTEIN"/>
    <property type="match status" value="1"/>
</dbReference>
<evidence type="ECO:0000256" key="3">
    <source>
        <dbReference type="SAM" id="SignalP"/>
    </source>
</evidence>
<evidence type="ECO:0000313" key="6">
    <source>
        <dbReference type="Proteomes" id="UP001345013"/>
    </source>
</evidence>
<reference evidence="5 6" key="1">
    <citation type="submission" date="2023-08" db="EMBL/GenBank/DDBJ databases">
        <title>Black Yeasts Isolated from many extreme environments.</title>
        <authorList>
            <person name="Coleine C."/>
            <person name="Stajich J.E."/>
            <person name="Selbmann L."/>
        </authorList>
    </citation>
    <scope>NUCLEOTIDE SEQUENCE [LARGE SCALE GENOMIC DNA]</scope>
    <source>
        <strain evidence="5 6">CCFEE 5885</strain>
    </source>
</reference>
<feature type="domain" description="NmrA-like" evidence="4">
    <location>
        <begin position="21"/>
        <end position="321"/>
    </location>
</feature>
<evidence type="ECO:0000256" key="1">
    <source>
        <dbReference type="ARBA" id="ARBA00006328"/>
    </source>
</evidence>
<dbReference type="InterPro" id="IPR008030">
    <property type="entry name" value="NmrA-like"/>
</dbReference>
<dbReference type="SUPFAM" id="SSF51735">
    <property type="entry name" value="NAD(P)-binding Rossmann-fold domains"/>
    <property type="match status" value="1"/>
</dbReference>
<feature type="signal peptide" evidence="3">
    <location>
        <begin position="1"/>
        <end position="28"/>
    </location>
</feature>
<dbReference type="InterPro" id="IPR036291">
    <property type="entry name" value="NAD(P)-bd_dom_sf"/>
</dbReference>
<proteinExistence type="inferred from homology"/>
<dbReference type="CDD" id="cd05251">
    <property type="entry name" value="NmrA_like_SDR_a"/>
    <property type="match status" value="1"/>
</dbReference>
<dbReference type="Pfam" id="PF05368">
    <property type="entry name" value="NmrA"/>
    <property type="match status" value="1"/>
</dbReference>
<dbReference type="Proteomes" id="UP001345013">
    <property type="component" value="Unassembled WGS sequence"/>
</dbReference>
<dbReference type="EMBL" id="JAVRRG010000161">
    <property type="protein sequence ID" value="KAK5079988.1"/>
    <property type="molecule type" value="Genomic_DNA"/>
</dbReference>
<accession>A0ABR0JZ02</accession>
<comment type="caution">
    <text evidence="5">The sequence shown here is derived from an EMBL/GenBank/DDBJ whole genome shotgun (WGS) entry which is preliminary data.</text>
</comment>
<evidence type="ECO:0000313" key="5">
    <source>
        <dbReference type="EMBL" id="KAK5079988.1"/>
    </source>
</evidence>
<dbReference type="Gene3D" id="3.40.50.720">
    <property type="entry name" value="NAD(P)-binding Rossmann-like Domain"/>
    <property type="match status" value="1"/>
</dbReference>